<proteinExistence type="predicted"/>
<comment type="caution">
    <text evidence="2">The sequence shown here is derived from an EMBL/GenBank/DDBJ whole genome shotgun (WGS) entry which is preliminary data.</text>
</comment>
<name>A0AAN9XNI0_PSOTE</name>
<evidence type="ECO:0000313" key="2">
    <source>
        <dbReference type="EMBL" id="KAK7400119.1"/>
    </source>
</evidence>
<dbReference type="AlphaFoldDB" id="A0AAN9XNI0"/>
<dbReference type="EMBL" id="JAYMYS010000003">
    <property type="protein sequence ID" value="KAK7400119.1"/>
    <property type="molecule type" value="Genomic_DNA"/>
</dbReference>
<accession>A0AAN9XNI0</accession>
<dbReference type="Proteomes" id="UP001386955">
    <property type="component" value="Unassembled WGS sequence"/>
</dbReference>
<organism evidence="2 3">
    <name type="scientific">Psophocarpus tetragonolobus</name>
    <name type="common">Winged bean</name>
    <name type="synonym">Dolichos tetragonolobus</name>
    <dbReference type="NCBI Taxonomy" id="3891"/>
    <lineage>
        <taxon>Eukaryota</taxon>
        <taxon>Viridiplantae</taxon>
        <taxon>Streptophyta</taxon>
        <taxon>Embryophyta</taxon>
        <taxon>Tracheophyta</taxon>
        <taxon>Spermatophyta</taxon>
        <taxon>Magnoliopsida</taxon>
        <taxon>eudicotyledons</taxon>
        <taxon>Gunneridae</taxon>
        <taxon>Pentapetalae</taxon>
        <taxon>rosids</taxon>
        <taxon>fabids</taxon>
        <taxon>Fabales</taxon>
        <taxon>Fabaceae</taxon>
        <taxon>Papilionoideae</taxon>
        <taxon>50 kb inversion clade</taxon>
        <taxon>NPAAA clade</taxon>
        <taxon>indigoferoid/millettioid clade</taxon>
        <taxon>Phaseoleae</taxon>
        <taxon>Psophocarpus</taxon>
    </lineage>
</organism>
<feature type="transmembrane region" description="Helical" evidence="1">
    <location>
        <begin position="6"/>
        <end position="30"/>
    </location>
</feature>
<evidence type="ECO:0000256" key="1">
    <source>
        <dbReference type="SAM" id="Phobius"/>
    </source>
</evidence>
<reference evidence="2 3" key="1">
    <citation type="submission" date="2024-01" db="EMBL/GenBank/DDBJ databases">
        <title>The genomes of 5 underutilized Papilionoideae crops provide insights into root nodulation and disease resistanc.</title>
        <authorList>
            <person name="Jiang F."/>
        </authorList>
    </citation>
    <scope>NUCLEOTIDE SEQUENCE [LARGE SCALE GENOMIC DNA]</scope>
    <source>
        <strain evidence="2">DUOXIRENSHENG_FW03</strain>
        <tissue evidence="2">Leaves</tissue>
    </source>
</reference>
<keyword evidence="1" id="KW-0472">Membrane</keyword>
<sequence length="84" mass="9146">MTNCFLFITILCNSNACLKGLSVGILLLYYSGIIQRRSVLYSSKCSTIGVSLVRLSSPFPSLFLPGRGVGVVFSKHGRVNQQSM</sequence>
<keyword evidence="1" id="KW-1133">Transmembrane helix</keyword>
<keyword evidence="3" id="KW-1185">Reference proteome</keyword>
<protein>
    <submittedName>
        <fullName evidence="2">Uncharacterized protein</fullName>
    </submittedName>
</protein>
<evidence type="ECO:0000313" key="3">
    <source>
        <dbReference type="Proteomes" id="UP001386955"/>
    </source>
</evidence>
<gene>
    <name evidence="2" type="ORF">VNO78_11319</name>
</gene>
<keyword evidence="1" id="KW-0812">Transmembrane</keyword>